<dbReference type="Pfam" id="PF25680">
    <property type="entry name" value="Mom"/>
    <property type="match status" value="1"/>
</dbReference>
<evidence type="ECO:0000313" key="1">
    <source>
        <dbReference type="EMBL" id="CAB4168985.1"/>
    </source>
</evidence>
<reference evidence="1" key="1">
    <citation type="submission" date="2020-05" db="EMBL/GenBank/DDBJ databases">
        <authorList>
            <person name="Chiriac C."/>
            <person name="Salcher M."/>
            <person name="Ghai R."/>
            <person name="Kavagutti S V."/>
        </authorList>
    </citation>
    <scope>NUCLEOTIDE SEQUENCE</scope>
</reference>
<evidence type="ECO:0000313" key="2">
    <source>
        <dbReference type="EMBL" id="CAB4210340.1"/>
    </source>
</evidence>
<accession>A0A6J5PIK4</accession>
<dbReference type="InterPro" id="IPR057895">
    <property type="entry name" value="Mom"/>
</dbReference>
<dbReference type="EMBL" id="LR796841">
    <property type="protein sequence ID" value="CAB4168985.1"/>
    <property type="molecule type" value="Genomic_DNA"/>
</dbReference>
<gene>
    <name evidence="2" type="ORF">UFOVP1413_10</name>
    <name evidence="1" type="ORF">UFOVP893_29</name>
</gene>
<organism evidence="1">
    <name type="scientific">uncultured Caudovirales phage</name>
    <dbReference type="NCBI Taxonomy" id="2100421"/>
    <lineage>
        <taxon>Viruses</taxon>
        <taxon>Duplodnaviria</taxon>
        <taxon>Heunggongvirae</taxon>
        <taxon>Uroviricota</taxon>
        <taxon>Caudoviricetes</taxon>
        <taxon>Peduoviridae</taxon>
        <taxon>Maltschvirus</taxon>
        <taxon>Maltschvirus maltsch</taxon>
    </lineage>
</organism>
<dbReference type="EMBL" id="LR797364">
    <property type="protein sequence ID" value="CAB4210340.1"/>
    <property type="molecule type" value="Genomic_DNA"/>
</dbReference>
<protein>
    <submittedName>
        <fullName evidence="1">Uncharacterized protein</fullName>
    </submittedName>
</protein>
<sequence>MGFSVKRIAVIDARNFIAKHHSRLPYTQKGPWKIAYGVFNFDALVGVALWHNCSARGLPQNWLELRRMAISADAPPNTSSRMLSAMRNDIRRAYGFATVLVSYQDVAVHHGTIYKASGWTPVAVSRPRHRDRAPLRTGTSRKYRSDVNGVAPAASAKIRWQIGCGRQKFISLSPEQILRAKELKPTK</sequence>
<proteinExistence type="predicted"/>
<name>A0A6J5PIK4_9CAUD</name>